<evidence type="ECO:0000313" key="3">
    <source>
        <dbReference type="EMBL" id="SFR99675.1"/>
    </source>
</evidence>
<evidence type="ECO:0000259" key="2">
    <source>
        <dbReference type="Pfam" id="PF26018"/>
    </source>
</evidence>
<organism evidence="3 4">
    <name type="scientific">Anaeromicropila populeti</name>
    <dbReference type="NCBI Taxonomy" id="37658"/>
    <lineage>
        <taxon>Bacteria</taxon>
        <taxon>Bacillati</taxon>
        <taxon>Bacillota</taxon>
        <taxon>Clostridia</taxon>
        <taxon>Lachnospirales</taxon>
        <taxon>Lachnospiraceae</taxon>
        <taxon>Anaeromicropila</taxon>
    </lineage>
</organism>
<name>A0A1I6L859_9FIRM</name>
<dbReference type="STRING" id="37658.SAMN05661086_03140"/>
<dbReference type="AlphaFoldDB" id="A0A1I6L859"/>
<gene>
    <name evidence="3" type="ORF">SAMN05661086_03140</name>
</gene>
<dbReference type="Pfam" id="PF26018">
    <property type="entry name" value="BSH_RND_rel"/>
    <property type="match status" value="1"/>
</dbReference>
<sequence length="472" mass="54438">MSSRNKKVVKYRKPVHFNIGVIVYLFLFIYLLIIAISFLSHKRLTLYEVVEKKIADDNSCYGIVLREEEVFTSKKAGYISYYVGDGERISKNSTVYSIDETGDIYSKLASSEVEREISSDDNSKIRNQIKSFQSSFDESNYSVVRDFKYDMENTILGLNYSNISEQVNGILNKTGSSAAFQLVKSEKSGIISYSLDGFENIKEDQVTSETFEQDYERQQLRTYDVTDSNTSIYKLITDESWSIILNLSQEQYNKLVEKETVQKQDGASVTYVNIRFMKDNLKTKVAFSTYTKGDAFFAKLILNKYLIRYMNDRFLEIELSLNSAEGLKIPVSSILEKEFLKIPKEYFSEGGDSNEKGIVKELYSENGDVTFQFLPVDIFYEDEKYVFVDKSVVKMGDWIRNPETQKRYQISEAGTLEGVFNVNKGYCVFRRIEKIYENEEYCIVAPDTPYGLSNYDHILLDAATAQENEIIK</sequence>
<protein>
    <recommendedName>
        <fullName evidence="2">RND related barrel-sandwich hybrid domain-containing protein</fullName>
    </recommendedName>
</protein>
<keyword evidence="4" id="KW-1185">Reference proteome</keyword>
<evidence type="ECO:0000313" key="4">
    <source>
        <dbReference type="Proteomes" id="UP000199659"/>
    </source>
</evidence>
<dbReference type="EMBL" id="FOYZ01000014">
    <property type="protein sequence ID" value="SFR99675.1"/>
    <property type="molecule type" value="Genomic_DNA"/>
</dbReference>
<feature type="domain" description="RND related barrel-sandwich hybrid" evidence="2">
    <location>
        <begin position="68"/>
        <end position="202"/>
    </location>
</feature>
<proteinExistence type="predicted"/>
<feature type="transmembrane region" description="Helical" evidence="1">
    <location>
        <begin position="21"/>
        <end position="39"/>
    </location>
</feature>
<keyword evidence="1" id="KW-0472">Membrane</keyword>
<keyword evidence="1" id="KW-0812">Transmembrane</keyword>
<dbReference type="RefSeq" id="WP_092562826.1">
    <property type="nucleotide sequence ID" value="NZ_FOYZ01000014.1"/>
</dbReference>
<keyword evidence="1" id="KW-1133">Transmembrane helix</keyword>
<dbReference type="OrthoDB" id="1834786at2"/>
<dbReference type="Proteomes" id="UP000199659">
    <property type="component" value="Unassembled WGS sequence"/>
</dbReference>
<reference evidence="3 4" key="1">
    <citation type="submission" date="2016-10" db="EMBL/GenBank/DDBJ databases">
        <authorList>
            <person name="de Groot N.N."/>
        </authorList>
    </citation>
    <scope>NUCLEOTIDE SEQUENCE [LARGE SCALE GENOMIC DNA]</scope>
    <source>
        <strain evidence="3 4">743A</strain>
    </source>
</reference>
<accession>A0A1I6L859</accession>
<dbReference type="InterPro" id="IPR058709">
    <property type="entry name" value="BSH_RND-rel"/>
</dbReference>
<evidence type="ECO:0000256" key="1">
    <source>
        <dbReference type="SAM" id="Phobius"/>
    </source>
</evidence>